<proteinExistence type="predicted"/>
<gene>
    <name evidence="1" type="ORF">NCTC7911_02688</name>
</gene>
<evidence type="ECO:0000313" key="2">
    <source>
        <dbReference type="Proteomes" id="UP000254107"/>
    </source>
</evidence>
<dbReference type="AlphaFoldDB" id="A0A378QKM7"/>
<accession>A0A378QKM7</accession>
<evidence type="ECO:0000313" key="1">
    <source>
        <dbReference type="EMBL" id="STZ01261.1"/>
    </source>
</evidence>
<dbReference type="Proteomes" id="UP000254107">
    <property type="component" value="Unassembled WGS sequence"/>
</dbReference>
<dbReference type="EMBL" id="UGQC01000001">
    <property type="protein sequence ID" value="STZ01261.1"/>
    <property type="molecule type" value="Genomic_DNA"/>
</dbReference>
<sequence length="75" mass="8764">MYGYTMNKEFAIETKQHALHCVEHLTSILYAEQFAECSPEVQERLKRNIGILIGEIQMTVLEEVYQSFPELDDLK</sequence>
<reference evidence="1 2" key="1">
    <citation type="submission" date="2018-06" db="EMBL/GenBank/DDBJ databases">
        <authorList>
            <consortium name="Pathogen Informatics"/>
            <person name="Doyle S."/>
        </authorList>
    </citation>
    <scope>NUCLEOTIDE SEQUENCE [LARGE SCALE GENOMIC DNA]</scope>
    <source>
        <strain evidence="1 2">NCTC7911</strain>
    </source>
</reference>
<keyword evidence="2" id="KW-1185">Reference proteome</keyword>
<name>A0A378QKM7_MORLA</name>
<organism evidence="1 2">
    <name type="scientific">Moraxella lacunata</name>
    <dbReference type="NCBI Taxonomy" id="477"/>
    <lineage>
        <taxon>Bacteria</taxon>
        <taxon>Pseudomonadati</taxon>
        <taxon>Pseudomonadota</taxon>
        <taxon>Gammaproteobacteria</taxon>
        <taxon>Moraxellales</taxon>
        <taxon>Moraxellaceae</taxon>
        <taxon>Moraxella</taxon>
    </lineage>
</organism>
<protein>
    <submittedName>
        <fullName evidence="1">Uncharacterized protein</fullName>
    </submittedName>
</protein>